<keyword evidence="6" id="KW-0106">Calcium</keyword>
<keyword evidence="11" id="KW-0472">Membrane</keyword>
<evidence type="ECO:0000256" key="5">
    <source>
        <dbReference type="ARBA" id="ARBA00022801"/>
    </source>
</evidence>
<accession>A0ABQ7JD44</accession>
<evidence type="ECO:0000256" key="6">
    <source>
        <dbReference type="ARBA" id="ARBA00022837"/>
    </source>
</evidence>
<feature type="transmembrane region" description="Helical" evidence="11">
    <location>
        <begin position="33"/>
        <end position="51"/>
    </location>
</feature>
<dbReference type="InterPro" id="IPR036026">
    <property type="entry name" value="Seven-hairpin_glycosidases"/>
</dbReference>
<evidence type="ECO:0000256" key="2">
    <source>
        <dbReference type="ARBA" id="ARBA00004922"/>
    </source>
</evidence>
<sequence length="821" mass="93980">MRKMADQCVKVPRIWKTQDDRKCLSVFKWDSSLWYYTLSYIFILVSVCTFAEGTHSSLLPSSDPAVTSHSLDYISILESLNNPSSFSFTALFLIFYPPPCRVFSSSTDIPYFIKSSVKLLNYPLLVVVRPSIFAPSLDHSSLSLPQDIHSDGSQRVSSFNHSIEITQKEVLWSIKHSWTSYKKYAFGSDYLRPVKESAQEWIGLSLTLIDSLGTLWLTGMYTEFYDAVDWIEANFMKLNRCVSDGPFFEVSIRVLGGLVSAYTMSGWPSLLKAAVKVGDRLLFSLNRGFPPQTVNICDKIAFGNAPNLAEATSHLLEFRCLYFLTGDRRYLAAADIIFLEVQFRISLLSVGYRYLPKWSLESGQITLAAYSDSYIEYLLKVYLQTDQTEHHFYAIWRGAMDEAVAQLLRQTSGRKAYMFLDSLIKYIPETAFLPNLDRLIELLVNQFCFEIPEIIVFISMLPLEYYRGLLPMFGLNRLSLSVFLLRLINWLKAKFELEHAICLNKSTSTPFSANLTLRWHYLRLWRGITSVGFLDGLRTNRHLDASQSFRFSLLSCETIYDFALLLHYCFSLCINSDGIPGRHREHGIKWTFQNYFNLLGKDYADKETHSISLNQECKSLPNTNTDMYKNTMDHLACFVPGMLILAANSLDKAVVDSIWDKVAANLSNTCTSMYTENISGLAGDVTYFDTEVNSYDEMTTDSSASSYYLRPETFESLYYMFYFTKNTKYQKKGIELFKAIRKRCVCDAGFSAVTNVDMDCTPKIDDMESFWLSETLKYAYLLFSDPSTLDLSQWLFTTEGHPLPILPGGIPIELRTRIERS</sequence>
<keyword evidence="7" id="KW-1015">Disulfide bond</keyword>
<evidence type="ECO:0000256" key="11">
    <source>
        <dbReference type="SAM" id="Phobius"/>
    </source>
</evidence>
<keyword evidence="4" id="KW-0479">Metal-binding</keyword>
<evidence type="ECO:0000256" key="8">
    <source>
        <dbReference type="ARBA" id="ARBA00047669"/>
    </source>
</evidence>
<comment type="catalytic activity">
    <reaction evidence="8">
        <text>N(4)-(alpha-D-Man-(1-&gt;2)-alpha-D-Man-(1-&gt;2)-alpha-D-Man-(1-&gt;3)-[alpha-D-Man-(1-&gt;3)-[alpha-D-Man-(1-&gt;2)-alpha-D-Man-(1-&gt;6)]-alpha-D-Man-(1-&gt;6)]-beta-D-Man-(1-&gt;4)-beta-D-GlcNAc-(1-&gt;4)-beta-D-GlcNAc)-L-asparaginyl-[protein] (N-glucan mannose isomer 8A1,2,3B1,3) + 3 H2O = N(4)-(alpha-D-Man-(1-&gt;3)-[alpha-D-Man-(1-&gt;3)-[alpha-D-Man-(1-&gt;6)]-alpha-D-Man-(1-&gt;6)]-beta-D-Man-(1-&gt;4)-beta-D-GlcNAc-(1-&gt;4)-beta-D-GlcNAc)-L-asparaginyl-[protein] (N-glucan mannose isomer 5A1,2) + 3 beta-D-mannose</text>
        <dbReference type="Rhea" id="RHEA:56028"/>
        <dbReference type="Rhea" id="RHEA-COMP:14358"/>
        <dbReference type="Rhea" id="RHEA-COMP:14367"/>
        <dbReference type="ChEBI" id="CHEBI:15377"/>
        <dbReference type="ChEBI" id="CHEBI:28563"/>
        <dbReference type="ChEBI" id="CHEBI:59087"/>
        <dbReference type="ChEBI" id="CHEBI:60628"/>
        <dbReference type="EC" id="3.2.1.113"/>
    </reaction>
</comment>
<name>A0ABQ7JD44_9APIC</name>
<dbReference type="PANTHER" id="PTHR11742">
    <property type="entry name" value="MANNOSYL-OLIGOSACCHARIDE ALPHA-1,2-MANNOSIDASE-RELATED"/>
    <property type="match status" value="1"/>
</dbReference>
<dbReference type="InterPro" id="IPR050749">
    <property type="entry name" value="Glycosyl_Hydrolase_47"/>
</dbReference>
<dbReference type="EC" id="3.2.1.-" evidence="10"/>
<evidence type="ECO:0000256" key="9">
    <source>
        <dbReference type="ARBA" id="ARBA00048605"/>
    </source>
</evidence>
<evidence type="ECO:0000256" key="7">
    <source>
        <dbReference type="ARBA" id="ARBA00023157"/>
    </source>
</evidence>
<dbReference type="Gene3D" id="1.50.10.10">
    <property type="match status" value="2"/>
</dbReference>
<dbReference type="PRINTS" id="PR00747">
    <property type="entry name" value="GLYHDRLASE47"/>
</dbReference>
<dbReference type="Pfam" id="PF01532">
    <property type="entry name" value="Glyco_hydro_47"/>
    <property type="match status" value="2"/>
</dbReference>
<evidence type="ECO:0000313" key="12">
    <source>
        <dbReference type="EMBL" id="KAF8821961.1"/>
    </source>
</evidence>
<comment type="catalytic activity">
    <reaction evidence="9">
        <text>N(4)-(alpha-D-Man-(1-&gt;2)-alpha-D-Man-(1-&gt;2)-alpha-D-Man-(1-&gt;3)-[alpha-D-Man-(1-&gt;2)-alpha-D-Man-(1-&gt;3)-[alpha-D-Man-(1-&gt;2)-alpha-D-Man-(1-&gt;6)]-alpha-D-Man-(1-&gt;6)]-beta-D-Man-(1-&gt;4)-beta-D-GlcNAc-(1-&gt;4)-beta-D-GlcNAc)-L-asparaginyl-[protein] (N-glucan mannose isomer 9A1,2,3B1,2,3) + 4 H2O = N(4)-(alpha-D-Man-(1-&gt;3)-[alpha-D-Man-(1-&gt;3)-[alpha-D-Man-(1-&gt;6)]-alpha-D-Man-(1-&gt;6)]-beta-D-Man-(1-&gt;4)-beta-D-GlcNAc-(1-&gt;4)-beta-D-GlcNAc)-L-asparaginyl-[protein] (N-glucan mannose isomer 5A1,2) + 4 beta-D-mannose</text>
        <dbReference type="Rhea" id="RHEA:56008"/>
        <dbReference type="Rhea" id="RHEA-COMP:14356"/>
        <dbReference type="Rhea" id="RHEA-COMP:14367"/>
        <dbReference type="ChEBI" id="CHEBI:15377"/>
        <dbReference type="ChEBI" id="CHEBI:28563"/>
        <dbReference type="ChEBI" id="CHEBI:59087"/>
        <dbReference type="ChEBI" id="CHEBI:139493"/>
        <dbReference type="EC" id="3.2.1.113"/>
    </reaction>
</comment>
<dbReference type="PANTHER" id="PTHR11742:SF55">
    <property type="entry name" value="ENDOPLASMIC RETICULUM MANNOSYL-OLIGOSACCHARIDE 1,2-ALPHA-MANNOSIDASE"/>
    <property type="match status" value="1"/>
</dbReference>
<comment type="pathway">
    <text evidence="2">Protein modification; protein glycosylation.</text>
</comment>
<keyword evidence="11" id="KW-1133">Transmembrane helix</keyword>
<dbReference type="SUPFAM" id="SSF48225">
    <property type="entry name" value="Seven-hairpin glycosidases"/>
    <property type="match status" value="2"/>
</dbReference>
<evidence type="ECO:0000256" key="10">
    <source>
        <dbReference type="RuleBase" id="RU361193"/>
    </source>
</evidence>
<protein>
    <recommendedName>
        <fullName evidence="10">alpha-1,2-Mannosidase</fullName>
        <ecNumber evidence="10">3.2.1.-</ecNumber>
    </recommendedName>
</protein>
<comment type="caution">
    <text evidence="12">The sequence shown here is derived from an EMBL/GenBank/DDBJ whole genome shotgun (WGS) entry which is preliminary data.</text>
</comment>
<dbReference type="Proteomes" id="UP000823046">
    <property type="component" value="Unassembled WGS sequence"/>
</dbReference>
<keyword evidence="5 10" id="KW-0378">Hydrolase</keyword>
<comment type="cofactor">
    <cofactor evidence="1">
        <name>Ca(2+)</name>
        <dbReference type="ChEBI" id="CHEBI:29108"/>
    </cofactor>
</comment>
<dbReference type="InterPro" id="IPR001382">
    <property type="entry name" value="Glyco_hydro_47"/>
</dbReference>
<gene>
    <name evidence="12" type="ORF">IE077_001301</name>
</gene>
<evidence type="ECO:0000256" key="1">
    <source>
        <dbReference type="ARBA" id="ARBA00001913"/>
    </source>
</evidence>
<proteinExistence type="inferred from homology"/>
<evidence type="ECO:0000256" key="4">
    <source>
        <dbReference type="ARBA" id="ARBA00022723"/>
    </source>
</evidence>
<organism evidence="12 13">
    <name type="scientific">Cardiosporidium cionae</name>
    <dbReference type="NCBI Taxonomy" id="476202"/>
    <lineage>
        <taxon>Eukaryota</taxon>
        <taxon>Sar</taxon>
        <taxon>Alveolata</taxon>
        <taxon>Apicomplexa</taxon>
        <taxon>Aconoidasida</taxon>
        <taxon>Nephromycida</taxon>
        <taxon>Cardiosporidium</taxon>
    </lineage>
</organism>
<comment type="similarity">
    <text evidence="3 10">Belongs to the glycosyl hydrolase 47 family.</text>
</comment>
<dbReference type="InterPro" id="IPR012341">
    <property type="entry name" value="6hp_glycosidase-like_sf"/>
</dbReference>
<evidence type="ECO:0000256" key="3">
    <source>
        <dbReference type="ARBA" id="ARBA00007658"/>
    </source>
</evidence>
<keyword evidence="13" id="KW-1185">Reference proteome</keyword>
<keyword evidence="11" id="KW-0812">Transmembrane</keyword>
<evidence type="ECO:0000313" key="13">
    <source>
        <dbReference type="Proteomes" id="UP000823046"/>
    </source>
</evidence>
<dbReference type="EMBL" id="JADAQX010000104">
    <property type="protein sequence ID" value="KAF8821961.1"/>
    <property type="molecule type" value="Genomic_DNA"/>
</dbReference>
<feature type="non-terminal residue" evidence="12">
    <location>
        <position position="821"/>
    </location>
</feature>
<reference evidence="12 13" key="1">
    <citation type="journal article" date="2020" name="bioRxiv">
        <title>Metabolic contributions of an alphaproteobacterial endosymbiont in the apicomplexan Cardiosporidium cionae.</title>
        <authorList>
            <person name="Hunter E.S."/>
            <person name="Paight C.J."/>
            <person name="Lane C.E."/>
        </authorList>
    </citation>
    <scope>NUCLEOTIDE SEQUENCE [LARGE SCALE GENOMIC DNA]</scope>
    <source>
        <strain evidence="12">ESH_2018</strain>
    </source>
</reference>
<keyword evidence="10" id="KW-0326">Glycosidase</keyword>